<proteinExistence type="predicted"/>
<dbReference type="RefSeq" id="WP_165882918.1">
    <property type="nucleotide sequence ID" value="NZ_CP035810.1"/>
</dbReference>
<accession>A0A6G8KV73</accession>
<evidence type="ECO:0000313" key="2">
    <source>
        <dbReference type="Proteomes" id="UP000501518"/>
    </source>
</evidence>
<dbReference type="AlphaFoldDB" id="A0A6G8KV73"/>
<evidence type="ECO:0000313" key="1">
    <source>
        <dbReference type="EMBL" id="QIN28400.1"/>
    </source>
</evidence>
<organism evidence="1 2">
    <name type="scientific">Brevibacterium luteolum</name>
    <dbReference type="NCBI Taxonomy" id="199591"/>
    <lineage>
        <taxon>Bacteria</taxon>
        <taxon>Bacillati</taxon>
        <taxon>Actinomycetota</taxon>
        <taxon>Actinomycetes</taxon>
        <taxon>Micrococcales</taxon>
        <taxon>Brevibacteriaceae</taxon>
        <taxon>Brevibacterium</taxon>
    </lineage>
</organism>
<dbReference type="KEGG" id="blut:EW640_03260"/>
<dbReference type="EMBL" id="CP035810">
    <property type="protein sequence ID" value="QIN28400.1"/>
    <property type="molecule type" value="Genomic_DNA"/>
</dbReference>
<gene>
    <name evidence="1" type="ORF">EW640_03260</name>
</gene>
<protein>
    <submittedName>
        <fullName evidence="1">Uncharacterized protein</fullName>
    </submittedName>
</protein>
<dbReference type="Proteomes" id="UP000501518">
    <property type="component" value="Chromosome"/>
</dbReference>
<name>A0A6G8KV73_9MICO</name>
<sequence length="349" mass="38728">MATSSVPMMFTGEEGATRALGAALCERRDFALSWLRNFGIDATGIISVHVETPYATSNGKRRADVSILAACAPPRDGSAYSTDDSVREKKIIIEAKVDAFVDYQQLVDAREAADHVICLIPSDIPLPQEVDGIDVHVETWEDLASAMVDAKDDVLAFFACQFRRTLGSPRIRRRRMLAALTMTASLPEAWTAEFSGQSSSGNSLSIFFGPDRDSHYVRVEVANEQANKGQTPYAYVLVCSETSATDTTVARALRSAILPEPAADCIRIRKRRKRQNYPVGQFLEESNVPKDRTWGYGQKQLDKHDWCGFGVVVDLTREDYSEIDGKRWLDYVLNVGQALDLALRDVLHS</sequence>
<reference evidence="1 2" key="1">
    <citation type="submission" date="2019-02" db="EMBL/GenBank/DDBJ databases">
        <title>Complete Genome Sequence and Methylome Analysis of Brevibacterium luteolum NEB1784.</title>
        <authorList>
            <person name="Fomenkov A."/>
            <person name="Roberts R.J."/>
        </authorList>
    </citation>
    <scope>NUCLEOTIDE SEQUENCE [LARGE SCALE GENOMIC DNA]</scope>
    <source>
        <strain evidence="1 2">NEB1784</strain>
    </source>
</reference>